<gene>
    <name evidence="7" type="ORF">MS2017_0024</name>
</gene>
<feature type="domain" description="Cadherin" evidence="6">
    <location>
        <begin position="434"/>
        <end position="561"/>
    </location>
</feature>
<dbReference type="GO" id="GO:0007156">
    <property type="term" value="P:homophilic cell adhesion via plasma membrane adhesion molecules"/>
    <property type="evidence" value="ECO:0007669"/>
    <property type="project" value="InterPro"/>
</dbReference>
<feature type="transmembrane region" description="Helical" evidence="4">
    <location>
        <begin position="1239"/>
        <end position="1257"/>
    </location>
</feature>
<dbReference type="Pfam" id="PF00028">
    <property type="entry name" value="Cadherin"/>
    <property type="match status" value="1"/>
</dbReference>
<dbReference type="GO" id="GO:0005886">
    <property type="term" value="C:plasma membrane"/>
    <property type="evidence" value="ECO:0007669"/>
    <property type="project" value="UniProtKB-SubCell"/>
</dbReference>
<feature type="domain" description="Cadherin" evidence="6">
    <location>
        <begin position="763"/>
        <end position="849"/>
    </location>
</feature>
<proteinExistence type="predicted"/>
<dbReference type="PROSITE" id="PS50268">
    <property type="entry name" value="CADHERIN_2"/>
    <property type="match status" value="4"/>
</dbReference>
<organism evidence="7 8">
    <name type="scientific">Bathymodiolus thermophilus thioautotrophic gill symbiont</name>
    <dbReference type="NCBI Taxonomy" id="2360"/>
    <lineage>
        <taxon>Bacteria</taxon>
        <taxon>Pseudomonadati</taxon>
        <taxon>Pseudomonadota</taxon>
        <taxon>Gammaproteobacteria</taxon>
        <taxon>sulfur-oxidizing symbionts</taxon>
    </lineage>
</organism>
<accession>A0A3G3IJP6</accession>
<feature type="domain" description="Cadherin" evidence="6">
    <location>
        <begin position="657"/>
        <end position="751"/>
    </location>
</feature>
<dbReference type="PANTHER" id="PTHR24026:SF126">
    <property type="entry name" value="PROTOCADHERIN FAT 4"/>
    <property type="match status" value="1"/>
</dbReference>
<evidence type="ECO:0000256" key="4">
    <source>
        <dbReference type="SAM" id="Phobius"/>
    </source>
</evidence>
<dbReference type="Proteomes" id="UP000278334">
    <property type="component" value="Chromosome"/>
</dbReference>
<dbReference type="KEGG" id="bthg:MS2017_0024"/>
<evidence type="ECO:0000259" key="6">
    <source>
        <dbReference type="PROSITE" id="PS50268"/>
    </source>
</evidence>
<evidence type="ECO:0000256" key="3">
    <source>
        <dbReference type="SAM" id="MobiDB-lite"/>
    </source>
</evidence>
<dbReference type="SUPFAM" id="SSF49313">
    <property type="entry name" value="Cadherin-like"/>
    <property type="match status" value="4"/>
</dbReference>
<dbReference type="InterPro" id="IPR015919">
    <property type="entry name" value="Cadherin-like_sf"/>
</dbReference>
<feature type="domain" description="Cadherin" evidence="6">
    <location>
        <begin position="168"/>
        <end position="258"/>
    </location>
</feature>
<dbReference type="EMBL" id="CP024634">
    <property type="protein sequence ID" value="AYQ55794.1"/>
    <property type="molecule type" value="Genomic_DNA"/>
</dbReference>
<dbReference type="SMART" id="SM00112">
    <property type="entry name" value="CA"/>
    <property type="match status" value="5"/>
</dbReference>
<feature type="signal peptide" evidence="5">
    <location>
        <begin position="1"/>
        <end position="22"/>
    </location>
</feature>
<evidence type="ECO:0000256" key="2">
    <source>
        <dbReference type="ARBA" id="ARBA00022989"/>
    </source>
</evidence>
<dbReference type="GO" id="GO:0005509">
    <property type="term" value="F:calcium ion binding"/>
    <property type="evidence" value="ECO:0007669"/>
    <property type="project" value="InterPro"/>
</dbReference>
<keyword evidence="1 4" id="KW-0812">Transmembrane</keyword>
<dbReference type="CDD" id="cd11304">
    <property type="entry name" value="Cadherin_repeat"/>
    <property type="match status" value="4"/>
</dbReference>
<keyword evidence="2 4" id="KW-1133">Transmembrane helix</keyword>
<feature type="region of interest" description="Disordered" evidence="3">
    <location>
        <begin position="1025"/>
        <end position="1050"/>
    </location>
</feature>
<dbReference type="AlphaFoldDB" id="A0A3G3IJP6"/>
<dbReference type="Gene3D" id="2.60.40.60">
    <property type="entry name" value="Cadherins"/>
    <property type="match status" value="4"/>
</dbReference>
<dbReference type="RefSeq" id="WP_122950872.1">
    <property type="nucleotide sequence ID" value="NZ_CP024634.1"/>
</dbReference>
<keyword evidence="5" id="KW-0732">Signal</keyword>
<keyword evidence="4" id="KW-0472">Membrane</keyword>
<evidence type="ECO:0000313" key="8">
    <source>
        <dbReference type="Proteomes" id="UP000278334"/>
    </source>
</evidence>
<reference evidence="7 8" key="1">
    <citation type="submission" date="2017-11" db="EMBL/GenBank/DDBJ databases">
        <title>Genome sequence of the bacterial symbiont EPR9N from a vent mussel Bathymodiolus thermophilus.</title>
        <authorList>
            <person name="Won Y.-J."/>
        </authorList>
    </citation>
    <scope>NUCLEOTIDE SEQUENCE [LARGE SCALE GENOMIC DNA]</scope>
    <source>
        <strain evidence="7 8">EPR9N</strain>
    </source>
</reference>
<evidence type="ECO:0000256" key="1">
    <source>
        <dbReference type="ARBA" id="ARBA00022692"/>
    </source>
</evidence>
<protein>
    <recommendedName>
        <fullName evidence="6">Cadherin domain-containing protein</fullName>
    </recommendedName>
</protein>
<dbReference type="PANTHER" id="PTHR24026">
    <property type="entry name" value="FAT ATYPICAL CADHERIN-RELATED"/>
    <property type="match status" value="1"/>
</dbReference>
<name>A0A3G3IJP6_9GAMM</name>
<evidence type="ECO:0000313" key="7">
    <source>
        <dbReference type="EMBL" id="AYQ55794.1"/>
    </source>
</evidence>
<dbReference type="InterPro" id="IPR002126">
    <property type="entry name" value="Cadherin-like_dom"/>
</dbReference>
<feature type="chain" id="PRO_5017983861" description="Cadherin domain-containing protein" evidence="5">
    <location>
        <begin position="23"/>
        <end position="1265"/>
    </location>
</feature>
<evidence type="ECO:0000256" key="5">
    <source>
        <dbReference type="SAM" id="SignalP"/>
    </source>
</evidence>
<feature type="compositionally biased region" description="Polar residues" evidence="3">
    <location>
        <begin position="1040"/>
        <end position="1050"/>
    </location>
</feature>
<sequence length="1265" mass="136763" precursor="true">MNTLNRFIIATLLVLFASQAFADRPKVLNIERTALKTLTIMHDQPVKDFTSMSQYYLHMEANEKVYVGYVPGKGPVPYRTVTAVNPDENGFSAIWNMDVEEFVDMDNADILTADIMTVYSSYWGNSAREYISDLFVDYGRYHFPDFSLCHQNCIRMLSYGEFNVDEGADLVHTLVANNINATFSIVENTNNSSLFTLNNNTLTFDGSGIDYETDAKSYSVQIKATIGNASNKNVKQTITVTIDNVFENTIVIADQTRFISENMPIGDTIGNPLIVGGEITSFVVGAFREKNSSKKIDRVKNLDISKFAISNGGQLRVAKAIDYDNMQPFIVVTENSDKKYVIPVSVRGPDAEDKTAQITIFVKNIFENTIGINNQTRSVDENSVVDTKIGNTLQTTGEVTFFSIVAGNTGDVFKIDNSGQIRVAKAELDYETLSSYSLTIEITGNDAASKTAKITINIGDVDDISIYNQARIVDENAIVGTPIGDPLVASGAITNFNIVGGDSNFFKIDNTGQIRVKNLGLDYETAQDYTLIVEIRGTNTDNKTAQIAITIVDLDDTAPTNISLSNKSIVLGAPIGTVIGTLSATDIDSDNDSLVFSVVDSDFEITGNKLKINKVTSEAHELSVDITATDSAKNADTKTFVIATTTNTTSVSITSADITNTNISVDENMTGTVLAITTNVTDQTQSLTYEISGNDQDKFNLNGNILTFKSPPNYEDRASYSLILKVSNTNFSTEKNITIAINNINENNLIINDQNIGINKDISVDADIINVGATATRQITYSIAEGNDDGFFKINNEGAIQLAKSLAQGLTSIYTLVVTATITGDDAEEKTATITIAINNDNASIAISLTNSSIAIGVAIGDVVGTLSATNIDGNLTYSIEKNDYFKISGNKLKINFNSDTVSEYPINITVNNGTISQVKSFRIMVISAPIISQFTVTQGGNKGQLISKNGGNVTVSAIISVGTYAWSSSSFFNINTNDSATFVFNPSFLDVGTKTIKLKITDGNLSSTRVLKLKLVESHPVDWADENSNGVSDNKESESSNNQLPAGTNKKITSLAGTRLLLGIMGKDSGHLTFAQMEQYRADNGMSDITKDTPATGDIYDYVVEGLNATGSSAKVIIELANPLPAGAELRKYSLTTNSWSSFVVNASNVIASKKSTTCTDNVVWQTKLTRGATCLKLTIKDGGENDTDGDQFNNTGQANGVIESTIAIATSVVNNVDDSSADNNSGGGCVYNPNAPARFDIGFILLMILGTYYLIRRKRRFIR</sequence>